<evidence type="ECO:0000313" key="1">
    <source>
        <dbReference type="EMBL" id="WAR11035.1"/>
    </source>
</evidence>
<name>A0ABY7EP72_MYAAR</name>
<protein>
    <submittedName>
        <fullName evidence="1">Uncharacterized protein</fullName>
    </submittedName>
</protein>
<gene>
    <name evidence="1" type="ORF">MAR_036111</name>
</gene>
<proteinExistence type="predicted"/>
<reference evidence="1" key="1">
    <citation type="submission" date="2022-11" db="EMBL/GenBank/DDBJ databases">
        <title>Centuries of genome instability and evolution in soft-shell clam transmissible cancer (bioRxiv).</title>
        <authorList>
            <person name="Hart S.F.M."/>
            <person name="Yonemitsu M.A."/>
            <person name="Giersch R.M."/>
            <person name="Beal B.F."/>
            <person name="Arriagada G."/>
            <person name="Davis B.W."/>
            <person name="Ostrander E.A."/>
            <person name="Goff S.P."/>
            <person name="Metzger M.J."/>
        </authorList>
    </citation>
    <scope>NUCLEOTIDE SEQUENCE</scope>
    <source>
        <strain evidence="1">MELC-2E11</strain>
        <tissue evidence="1">Siphon/mantle</tissue>
    </source>
</reference>
<evidence type="ECO:0000313" key="2">
    <source>
        <dbReference type="Proteomes" id="UP001164746"/>
    </source>
</evidence>
<dbReference type="EMBL" id="CP111018">
    <property type="protein sequence ID" value="WAR11035.1"/>
    <property type="molecule type" value="Genomic_DNA"/>
</dbReference>
<sequence>MDKVIQEMLYLIPAADALYSTILHLCSGWKSSNGIHAKIQHGCGIQKLFLKLGLRMFGGRFINFMCGYKIQQEEKDVHSETLGKRYDPVPQRLFALQLAITEYEIFLCYIDNCKEREKLESLSQEFRQKLQEILLKSLRDNPAGILQANALIKKKDHTKEKLTWKKSKFAYAISVKMELSMKKMQLQQ</sequence>
<keyword evidence="2" id="KW-1185">Reference proteome</keyword>
<organism evidence="1 2">
    <name type="scientific">Mya arenaria</name>
    <name type="common">Soft-shell clam</name>
    <dbReference type="NCBI Taxonomy" id="6604"/>
    <lineage>
        <taxon>Eukaryota</taxon>
        <taxon>Metazoa</taxon>
        <taxon>Spiralia</taxon>
        <taxon>Lophotrochozoa</taxon>
        <taxon>Mollusca</taxon>
        <taxon>Bivalvia</taxon>
        <taxon>Autobranchia</taxon>
        <taxon>Heteroconchia</taxon>
        <taxon>Euheterodonta</taxon>
        <taxon>Imparidentia</taxon>
        <taxon>Neoheterodontei</taxon>
        <taxon>Myida</taxon>
        <taxon>Myoidea</taxon>
        <taxon>Myidae</taxon>
        <taxon>Mya</taxon>
    </lineage>
</organism>
<accession>A0ABY7EP72</accession>
<dbReference type="Proteomes" id="UP001164746">
    <property type="component" value="Chromosome 7"/>
</dbReference>